<evidence type="ECO:0000313" key="1">
    <source>
        <dbReference type="EMBL" id="KKA17331.1"/>
    </source>
</evidence>
<comment type="caution">
    <text evidence="1">The sequence shown here is derived from an EMBL/GenBank/DDBJ whole genome shotgun (WGS) entry which is preliminary data.</text>
</comment>
<organism evidence="1 2">
    <name type="scientific">Rasamsonia emersonii (strain ATCC 16479 / CBS 393.64 / IMI 116815)</name>
    <dbReference type="NCBI Taxonomy" id="1408163"/>
    <lineage>
        <taxon>Eukaryota</taxon>
        <taxon>Fungi</taxon>
        <taxon>Dikarya</taxon>
        <taxon>Ascomycota</taxon>
        <taxon>Pezizomycotina</taxon>
        <taxon>Eurotiomycetes</taxon>
        <taxon>Eurotiomycetidae</taxon>
        <taxon>Eurotiales</taxon>
        <taxon>Trichocomaceae</taxon>
        <taxon>Rasamsonia</taxon>
    </lineage>
</organism>
<dbReference type="GeneID" id="25320983"/>
<sequence length="115" mass="12851">PFPSTRLGDSDTRDSHDPGLRRRRLILGNCDDPEQQEKGCEGQGFGEEEGVEAFIFGRESASDTKLNPSPQHGILFRYQTLIFLLTMDYCTIIVCSTGRSYTTCGLIQIIVFVLC</sequence>
<dbReference type="Proteomes" id="UP000053958">
    <property type="component" value="Unassembled WGS sequence"/>
</dbReference>
<feature type="non-terminal residue" evidence="1">
    <location>
        <position position="1"/>
    </location>
</feature>
<name>A0A0F4YHF8_RASE3</name>
<protein>
    <submittedName>
        <fullName evidence="1">Uncharacterized protein</fullName>
    </submittedName>
</protein>
<dbReference type="AlphaFoldDB" id="A0A0F4YHF8"/>
<keyword evidence="2" id="KW-1185">Reference proteome</keyword>
<dbReference type="EMBL" id="LASV01000667">
    <property type="protein sequence ID" value="KKA17331.1"/>
    <property type="molecule type" value="Genomic_DNA"/>
</dbReference>
<accession>A0A0F4YHF8</accession>
<reference evidence="1 2" key="1">
    <citation type="submission" date="2015-04" db="EMBL/GenBank/DDBJ databases">
        <authorList>
            <person name="Heijne W.H."/>
            <person name="Fedorova N.D."/>
            <person name="Nierman W.C."/>
            <person name="Vollebregt A.W."/>
            <person name="Zhao Z."/>
            <person name="Wu L."/>
            <person name="Kumar M."/>
            <person name="Stam H."/>
            <person name="van den Berg M.A."/>
            <person name="Pel H.J."/>
        </authorList>
    </citation>
    <scope>NUCLEOTIDE SEQUENCE [LARGE SCALE GENOMIC DNA]</scope>
    <source>
        <strain evidence="1 2">CBS 393.64</strain>
    </source>
</reference>
<evidence type="ECO:0000313" key="2">
    <source>
        <dbReference type="Proteomes" id="UP000053958"/>
    </source>
</evidence>
<proteinExistence type="predicted"/>
<gene>
    <name evidence="1" type="ORF">T310_8852</name>
</gene>
<dbReference type="RefSeq" id="XP_013323943.1">
    <property type="nucleotide sequence ID" value="XM_013468489.1"/>
</dbReference>